<evidence type="ECO:0000313" key="1">
    <source>
        <dbReference type="EMBL" id="VDO71174.1"/>
    </source>
</evidence>
<reference evidence="3" key="1">
    <citation type="submission" date="2016-06" db="UniProtKB">
        <authorList>
            <consortium name="WormBaseParasite"/>
        </authorList>
    </citation>
    <scope>IDENTIFICATION</scope>
</reference>
<proteinExistence type="predicted"/>
<dbReference type="PANTHER" id="PTHR33053">
    <property type="entry name" value="PROTEIN, PUTATIVE-RELATED"/>
    <property type="match status" value="1"/>
</dbReference>
<reference evidence="1 2" key="2">
    <citation type="submission" date="2018-11" db="EMBL/GenBank/DDBJ databases">
        <authorList>
            <consortium name="Pathogen Informatics"/>
        </authorList>
    </citation>
    <scope>NUCLEOTIDE SEQUENCE [LARGE SCALE GENOMIC DNA]</scope>
    <source>
        <strain evidence="1">Dakar</strain>
        <strain evidence="2">Dakar, Senegal</strain>
    </source>
</reference>
<dbReference type="PANTHER" id="PTHR33053:SF9">
    <property type="entry name" value="AGAP000105-PA"/>
    <property type="match status" value="1"/>
</dbReference>
<keyword evidence="2" id="KW-1185">Reference proteome</keyword>
<protein>
    <submittedName>
        <fullName evidence="3">TROVE domain-containing protein</fullName>
    </submittedName>
</protein>
<organism evidence="3">
    <name type="scientific">Schistosoma curassoni</name>
    <dbReference type="NCBI Taxonomy" id="6186"/>
    <lineage>
        <taxon>Eukaryota</taxon>
        <taxon>Metazoa</taxon>
        <taxon>Spiralia</taxon>
        <taxon>Lophotrochozoa</taxon>
        <taxon>Platyhelminthes</taxon>
        <taxon>Trematoda</taxon>
        <taxon>Digenea</taxon>
        <taxon>Strigeidida</taxon>
        <taxon>Schistosomatoidea</taxon>
        <taxon>Schistosomatidae</taxon>
        <taxon>Schistosoma</taxon>
    </lineage>
</organism>
<evidence type="ECO:0000313" key="3">
    <source>
        <dbReference type="WBParaSite" id="SCUD_0000195601-mRNA-1"/>
    </source>
</evidence>
<name>A0A183JGY4_9TREM</name>
<dbReference type="AlphaFoldDB" id="A0A183JGY4"/>
<gene>
    <name evidence="1" type="ORF">SCUD_LOCUS1957</name>
</gene>
<evidence type="ECO:0000313" key="2">
    <source>
        <dbReference type="Proteomes" id="UP000279833"/>
    </source>
</evidence>
<dbReference type="WBParaSite" id="SCUD_0000195601-mRNA-1">
    <property type="protein sequence ID" value="SCUD_0000195601-mRNA-1"/>
    <property type="gene ID" value="SCUD_0000195601"/>
</dbReference>
<dbReference type="Proteomes" id="UP000279833">
    <property type="component" value="Unassembled WGS sequence"/>
</dbReference>
<sequence length="519" mass="58627">MGGMKAVLQRSLLRTSDNRLRKTRFTESKLQLNYDGLSLFKISNQQPWPMLCRITSPLVSNVFIVGIYGGEVKPSDFNNMSAAPITELHELLTVGINVDKFQAHLTVILVAVICNALARSNVSLKRIVEDVIEHGSLESFSAFPFESYMRKIRRSVHCGFAAAKQAAQRYAEEVYFQSILNQDMADNNNGPELTYDSSKEIINYRNSKLSTTRPDNVVIANGWPGRLQCSRGNQSMFKQQYPATILTFRQLMRRCRVQRKSQKGKLFNSLNQFCVRAAKRKLADYLCTSEELKVVEVEAGFAPVEFPVVKILSGTFSPIASSSSIPDVWTPPIPSTSTEVNKPMILKVVTELSSKMDKVIASNERLSVGVIHRRMDEMDTDAITFPIRTHENLRSLEAALDNRNSQDHFVARLCNLLCDDARKSAKACLQYLLLRKWQTLALCTEPEVNSVLVNTNFPRRFKASPHYRINIFVGALCSRFRSATCPEKEIIHAVGTASRIFLHDARDKVHKRGWRSKNG</sequence>
<dbReference type="EMBL" id="UZAK01001736">
    <property type="protein sequence ID" value="VDO71174.1"/>
    <property type="molecule type" value="Genomic_DNA"/>
</dbReference>
<accession>A0A183JGY4</accession>